<gene>
    <name evidence="2" type="ORF">GCK32_001923</name>
</gene>
<protein>
    <submittedName>
        <fullName evidence="2">Uncharacterized protein</fullName>
    </submittedName>
</protein>
<dbReference type="Proteomes" id="UP001331761">
    <property type="component" value="Unassembled WGS sequence"/>
</dbReference>
<reference evidence="2 3" key="1">
    <citation type="submission" date="2019-10" db="EMBL/GenBank/DDBJ databases">
        <title>Assembly and Annotation for the nematode Trichostrongylus colubriformis.</title>
        <authorList>
            <person name="Martin J."/>
        </authorList>
    </citation>
    <scope>NUCLEOTIDE SEQUENCE [LARGE SCALE GENOMIC DNA]</scope>
    <source>
        <strain evidence="2">G859</strain>
        <tissue evidence="2">Whole worm</tissue>
    </source>
</reference>
<keyword evidence="3" id="KW-1185">Reference proteome</keyword>
<evidence type="ECO:0000313" key="2">
    <source>
        <dbReference type="EMBL" id="KAK5976277.1"/>
    </source>
</evidence>
<comment type="caution">
    <text evidence="2">The sequence shown here is derived from an EMBL/GenBank/DDBJ whole genome shotgun (WGS) entry which is preliminary data.</text>
</comment>
<sequence>MLWTIDILERSFDELLLNSDAEDIYMTEDDTNALVPAVALNEEDFDSEDTPDDDDDEDETDAMWMDEAKSNDRWVFNEPREFMKKCSVATILSISIDSFFRGLAGRSCYTNEHLRPSEKPNVE</sequence>
<feature type="region of interest" description="Disordered" evidence="1">
    <location>
        <begin position="40"/>
        <end position="62"/>
    </location>
</feature>
<evidence type="ECO:0000256" key="1">
    <source>
        <dbReference type="SAM" id="MobiDB-lite"/>
    </source>
</evidence>
<organism evidence="2 3">
    <name type="scientific">Trichostrongylus colubriformis</name>
    <name type="common">Black scour worm</name>
    <dbReference type="NCBI Taxonomy" id="6319"/>
    <lineage>
        <taxon>Eukaryota</taxon>
        <taxon>Metazoa</taxon>
        <taxon>Ecdysozoa</taxon>
        <taxon>Nematoda</taxon>
        <taxon>Chromadorea</taxon>
        <taxon>Rhabditida</taxon>
        <taxon>Rhabditina</taxon>
        <taxon>Rhabditomorpha</taxon>
        <taxon>Strongyloidea</taxon>
        <taxon>Trichostrongylidae</taxon>
        <taxon>Trichostrongylus</taxon>
    </lineage>
</organism>
<name>A0AAN8INW7_TRICO</name>
<feature type="compositionally biased region" description="Acidic residues" evidence="1">
    <location>
        <begin position="41"/>
        <end position="61"/>
    </location>
</feature>
<proteinExistence type="predicted"/>
<accession>A0AAN8INW7</accession>
<evidence type="ECO:0000313" key="3">
    <source>
        <dbReference type="Proteomes" id="UP001331761"/>
    </source>
</evidence>
<dbReference type="EMBL" id="WIXE01012066">
    <property type="protein sequence ID" value="KAK5976277.1"/>
    <property type="molecule type" value="Genomic_DNA"/>
</dbReference>
<dbReference type="AlphaFoldDB" id="A0AAN8INW7"/>